<dbReference type="OrthoDB" id="4332009at2"/>
<feature type="region of interest" description="Disordered" evidence="1">
    <location>
        <begin position="22"/>
        <end position="44"/>
    </location>
</feature>
<dbReference type="KEGG" id="nyu:D7D52_10325"/>
<dbReference type="Proteomes" id="UP000267164">
    <property type="component" value="Chromosome"/>
</dbReference>
<reference evidence="2 3" key="1">
    <citation type="submission" date="2018-09" db="EMBL/GenBank/DDBJ databases">
        <title>Nocardia yunnanensis sp. nov., an actinomycete isolated from a soil sample.</title>
        <authorList>
            <person name="Zhang J."/>
        </authorList>
    </citation>
    <scope>NUCLEOTIDE SEQUENCE [LARGE SCALE GENOMIC DNA]</scope>
    <source>
        <strain evidence="2 3">CFHS0054</strain>
    </source>
</reference>
<evidence type="ECO:0000313" key="2">
    <source>
        <dbReference type="EMBL" id="AYF74193.1"/>
    </source>
</evidence>
<name>A0A386ZAI9_9NOCA</name>
<proteinExistence type="predicted"/>
<keyword evidence="3" id="KW-1185">Reference proteome</keyword>
<evidence type="ECO:0000313" key="3">
    <source>
        <dbReference type="Proteomes" id="UP000267164"/>
    </source>
</evidence>
<sequence length="338" mass="37378">MTRTTPPRPADLEAAFPELASLARTATRLHPRPGIPSPQDSSIGGPLLWPASEPWPHCGEVAHHTSPIPLMSVADARLRQRLAAARDSRAAARPSREGWGYNPYTPEERAILEQIQAQDKPEGPVSMLPVAQLYLRDVPGLRPPEGSDLLQVLWCPFEHDDGMPTTALFWRTAAAVSDILLAPPEPAAIYGVFYVPEPCLVHPEEVIEYPSALELGKEMRERLERWAVTEFGIEYLDLCIPPGCKVGGYINWGMTDAYPTPCPTCGTPTEPLLTISGKEWYFDVHHWIPYEDQADNLAWGPGQDGPARPTRICVSDDNAQIIQICPASPEHPHTQIMQ</sequence>
<gene>
    <name evidence="2" type="ORF">D7D52_10325</name>
</gene>
<dbReference type="Gene3D" id="2.30.320.10">
    <property type="entry name" value="YwqG-like"/>
    <property type="match status" value="1"/>
</dbReference>
<dbReference type="AlphaFoldDB" id="A0A386ZAI9"/>
<evidence type="ECO:0000256" key="1">
    <source>
        <dbReference type="SAM" id="MobiDB-lite"/>
    </source>
</evidence>
<accession>A0A386ZAI9</accession>
<protein>
    <recommendedName>
        <fullName evidence="4">DUF1963 domain-containing protein</fullName>
    </recommendedName>
</protein>
<evidence type="ECO:0008006" key="4">
    <source>
        <dbReference type="Google" id="ProtNLM"/>
    </source>
</evidence>
<dbReference type="EMBL" id="CP032568">
    <property type="protein sequence ID" value="AYF74193.1"/>
    <property type="molecule type" value="Genomic_DNA"/>
</dbReference>
<organism evidence="2 3">
    <name type="scientific">Nocardia yunnanensis</name>
    <dbReference type="NCBI Taxonomy" id="2382165"/>
    <lineage>
        <taxon>Bacteria</taxon>
        <taxon>Bacillati</taxon>
        <taxon>Actinomycetota</taxon>
        <taxon>Actinomycetes</taxon>
        <taxon>Mycobacteriales</taxon>
        <taxon>Nocardiaceae</taxon>
        <taxon>Nocardia</taxon>
    </lineage>
</organism>